<dbReference type="SUPFAM" id="SSF46689">
    <property type="entry name" value="Homeodomain-like"/>
    <property type="match status" value="1"/>
</dbReference>
<dbReference type="PANTHER" id="PTHR47893">
    <property type="entry name" value="REGULATORY PROTEIN PCHR"/>
    <property type="match status" value="1"/>
</dbReference>
<dbReference type="SMART" id="SM00342">
    <property type="entry name" value="HTH_ARAC"/>
    <property type="match status" value="1"/>
</dbReference>
<keyword evidence="2" id="KW-0238">DNA-binding</keyword>
<organism evidence="5 6">
    <name type="scientific">Sphingobacterium thermophilum</name>
    <dbReference type="NCBI Taxonomy" id="768534"/>
    <lineage>
        <taxon>Bacteria</taxon>
        <taxon>Pseudomonadati</taxon>
        <taxon>Bacteroidota</taxon>
        <taxon>Sphingobacteriia</taxon>
        <taxon>Sphingobacteriales</taxon>
        <taxon>Sphingobacteriaceae</taxon>
        <taxon>Sphingobacterium</taxon>
    </lineage>
</organism>
<gene>
    <name evidence="5" type="ORF">GCM10023173_04900</name>
</gene>
<dbReference type="EMBL" id="BAABGR010000006">
    <property type="protein sequence ID" value="GAA4511757.1"/>
    <property type="molecule type" value="Genomic_DNA"/>
</dbReference>
<keyword evidence="3" id="KW-0804">Transcription</keyword>
<dbReference type="Gene3D" id="1.10.10.60">
    <property type="entry name" value="Homeodomain-like"/>
    <property type="match status" value="2"/>
</dbReference>
<name>A0ABP8QWC0_9SPHI</name>
<dbReference type="InterPro" id="IPR009057">
    <property type="entry name" value="Homeodomain-like_sf"/>
</dbReference>
<evidence type="ECO:0000256" key="2">
    <source>
        <dbReference type="ARBA" id="ARBA00023125"/>
    </source>
</evidence>
<keyword evidence="1" id="KW-0805">Transcription regulation</keyword>
<comment type="caution">
    <text evidence="5">The sequence shown here is derived from an EMBL/GenBank/DDBJ whole genome shotgun (WGS) entry which is preliminary data.</text>
</comment>
<protein>
    <recommendedName>
        <fullName evidence="4">HTH araC/xylS-type domain-containing protein</fullName>
    </recommendedName>
</protein>
<dbReference type="Pfam" id="PF12833">
    <property type="entry name" value="HTH_18"/>
    <property type="match status" value="1"/>
</dbReference>
<dbReference type="Proteomes" id="UP001500394">
    <property type="component" value="Unassembled WGS sequence"/>
</dbReference>
<dbReference type="InterPro" id="IPR053142">
    <property type="entry name" value="PchR_regulatory_protein"/>
</dbReference>
<accession>A0ABP8QWC0</accession>
<evidence type="ECO:0000256" key="1">
    <source>
        <dbReference type="ARBA" id="ARBA00023015"/>
    </source>
</evidence>
<dbReference type="InterPro" id="IPR018062">
    <property type="entry name" value="HTH_AraC-typ_CS"/>
</dbReference>
<feature type="domain" description="HTH araC/xylS-type" evidence="4">
    <location>
        <begin position="113"/>
        <end position="211"/>
    </location>
</feature>
<dbReference type="PANTHER" id="PTHR47893:SF1">
    <property type="entry name" value="REGULATORY PROTEIN PCHR"/>
    <property type="match status" value="1"/>
</dbReference>
<evidence type="ECO:0000259" key="4">
    <source>
        <dbReference type="PROSITE" id="PS01124"/>
    </source>
</evidence>
<sequence>MSHNSTFVEGTHANVVLVIIDIDYLKSFLKSDIEHFPFLTRKDQHFLIEEIMSDDILRTVNEIISNRQTEGLEDFFYKLKTMELLYYLFESLTHRDKNASNLKLSEKDILSIYKVRDRIASNLSQPQPINELKKLAGMNELKMRNIFKQIFGLGIYEYYQHLRMTEAARLLREEKLSVSETGYALGFENLSHFTRVFEQHIGLKPKKYSSQFR</sequence>
<reference evidence="6" key="1">
    <citation type="journal article" date="2019" name="Int. J. Syst. Evol. Microbiol.">
        <title>The Global Catalogue of Microorganisms (GCM) 10K type strain sequencing project: providing services to taxonomists for standard genome sequencing and annotation.</title>
        <authorList>
            <consortium name="The Broad Institute Genomics Platform"/>
            <consortium name="The Broad Institute Genome Sequencing Center for Infectious Disease"/>
            <person name="Wu L."/>
            <person name="Ma J."/>
        </authorList>
    </citation>
    <scope>NUCLEOTIDE SEQUENCE [LARGE SCALE GENOMIC DNA]</scope>
    <source>
        <strain evidence="6">JCM 17858</strain>
    </source>
</reference>
<evidence type="ECO:0000313" key="5">
    <source>
        <dbReference type="EMBL" id="GAA4511757.1"/>
    </source>
</evidence>
<dbReference type="InterPro" id="IPR018060">
    <property type="entry name" value="HTH_AraC"/>
</dbReference>
<evidence type="ECO:0000256" key="3">
    <source>
        <dbReference type="ARBA" id="ARBA00023163"/>
    </source>
</evidence>
<dbReference type="PROSITE" id="PS01124">
    <property type="entry name" value="HTH_ARAC_FAMILY_2"/>
    <property type="match status" value="1"/>
</dbReference>
<keyword evidence="6" id="KW-1185">Reference proteome</keyword>
<proteinExistence type="predicted"/>
<evidence type="ECO:0000313" key="6">
    <source>
        <dbReference type="Proteomes" id="UP001500394"/>
    </source>
</evidence>
<dbReference type="PROSITE" id="PS00041">
    <property type="entry name" value="HTH_ARAC_FAMILY_1"/>
    <property type="match status" value="1"/>
</dbReference>